<comment type="caution">
    <text evidence="2">The sequence shown here is derived from an EMBL/GenBank/DDBJ whole genome shotgun (WGS) entry which is preliminary data.</text>
</comment>
<keyword evidence="3" id="KW-1185">Reference proteome</keyword>
<dbReference type="InterPro" id="IPR036188">
    <property type="entry name" value="FAD/NAD-bd_sf"/>
</dbReference>
<comment type="similarity">
    <text evidence="1">Belongs to the FAD-binding monooxygenase family.</text>
</comment>
<accession>A0ABR0EK15</accession>
<protein>
    <recommendedName>
        <fullName evidence="4">FAD/NAD(P)-binding domain-containing protein</fullName>
    </recommendedName>
</protein>
<gene>
    <name evidence="2" type="ORF">PRZ48_007287</name>
</gene>
<evidence type="ECO:0008006" key="4">
    <source>
        <dbReference type="Google" id="ProtNLM"/>
    </source>
</evidence>
<dbReference type="InterPro" id="IPR051209">
    <property type="entry name" value="FAD-bind_Monooxygenase_sf"/>
</dbReference>
<dbReference type="Proteomes" id="UP001305779">
    <property type="component" value="Unassembled WGS sequence"/>
</dbReference>
<name>A0ABR0EK15_ZASCE</name>
<evidence type="ECO:0000313" key="2">
    <source>
        <dbReference type="EMBL" id="KAK4501478.1"/>
    </source>
</evidence>
<dbReference type="Gene3D" id="3.50.50.60">
    <property type="entry name" value="FAD/NAD(P)-binding domain"/>
    <property type="match status" value="2"/>
</dbReference>
<dbReference type="EMBL" id="JAXOVC010000005">
    <property type="protein sequence ID" value="KAK4501478.1"/>
    <property type="molecule type" value="Genomic_DNA"/>
</dbReference>
<dbReference type="SUPFAM" id="SSF51905">
    <property type="entry name" value="FAD/NAD(P)-binding domain"/>
    <property type="match status" value="3"/>
</dbReference>
<evidence type="ECO:0000313" key="3">
    <source>
        <dbReference type="Proteomes" id="UP001305779"/>
    </source>
</evidence>
<dbReference type="Pfam" id="PF13450">
    <property type="entry name" value="NAD_binding_8"/>
    <property type="match status" value="1"/>
</dbReference>
<organism evidence="2 3">
    <name type="scientific">Zasmidium cellare</name>
    <name type="common">Wine cellar mold</name>
    <name type="synonym">Racodium cellare</name>
    <dbReference type="NCBI Taxonomy" id="395010"/>
    <lineage>
        <taxon>Eukaryota</taxon>
        <taxon>Fungi</taxon>
        <taxon>Dikarya</taxon>
        <taxon>Ascomycota</taxon>
        <taxon>Pezizomycotina</taxon>
        <taxon>Dothideomycetes</taxon>
        <taxon>Dothideomycetidae</taxon>
        <taxon>Mycosphaerellales</taxon>
        <taxon>Mycosphaerellaceae</taxon>
        <taxon>Zasmidium</taxon>
    </lineage>
</organism>
<sequence length="556" mass="63040">MSVLTPQSSDHDLKTTIEAALNGKRKNGELHPNTTESEVPHIDMHDALAFTPRRIRIITVGAGFSGLMMAHKFQHRFPELQEFVDHTIFESRADVGGTWLVNTYPGCQCDVPSHIYAFPFDPNPEWSQFYSSSSEIHDYIKRTTRKWNLDRDIQLNSKVVGARWQPDLGKWRVSVEANGHVRDEYAEILISGQGVLQIAVIGNGSSGIQIVPQLAKLPGTTVMNFARGPAWIYYRVPPSQHLGRTDGDNNPAYTEEQKTRFRDDPEHLRETRRAMIRRTNRAFQMFIKDSAANREAMATAEAQMRERLGHDERLCDMLIPKWSLGCRRITPGEGYLEAFGLPNCDLTVSPITHISESAVHTQDGKVHEIDVLVCATGFDVTHRPQYPTVGLEGVDLRQAWEDDPKSYLSVAVPRMPNYFITLGPNALAGHGSLLEAINWNGDYFVKWIKKFATEDIRSFVPNTKAVDELVTYGDEIHKSLVWTADCTSWYKRGRKDGRVTALFAGSGMLYKRLLSELRMEDFNIEYNSTNRFKCLGNGFTALEMDPDSDLAWYIEH</sequence>
<reference evidence="2 3" key="1">
    <citation type="journal article" date="2023" name="G3 (Bethesda)">
        <title>A chromosome-level genome assembly of Zasmidium syzygii isolated from banana leaves.</title>
        <authorList>
            <person name="van Westerhoven A.C."/>
            <person name="Mehrabi R."/>
            <person name="Talebi R."/>
            <person name="Steentjes M.B.F."/>
            <person name="Corcolon B."/>
            <person name="Chong P.A."/>
            <person name="Kema G.H.J."/>
            <person name="Seidl M.F."/>
        </authorList>
    </citation>
    <scope>NUCLEOTIDE SEQUENCE [LARGE SCALE GENOMIC DNA]</scope>
    <source>
        <strain evidence="2 3">P124</strain>
    </source>
</reference>
<proteinExistence type="inferred from homology"/>
<dbReference type="PANTHER" id="PTHR42877">
    <property type="entry name" value="L-ORNITHINE N(5)-MONOOXYGENASE-RELATED"/>
    <property type="match status" value="1"/>
</dbReference>
<evidence type="ECO:0000256" key="1">
    <source>
        <dbReference type="ARBA" id="ARBA00010139"/>
    </source>
</evidence>
<dbReference type="PANTHER" id="PTHR42877:SF2">
    <property type="entry name" value="FAD_NAD(P)-BINDING DOMAIN-CONTAINING PROTEIN"/>
    <property type="match status" value="1"/>
</dbReference>